<evidence type="ECO:0000313" key="10">
    <source>
        <dbReference type="EMBL" id="KZO90017.1"/>
    </source>
</evidence>
<feature type="non-terminal residue" evidence="10">
    <location>
        <position position="1"/>
    </location>
</feature>
<keyword evidence="7 8" id="KW-0472">Membrane</keyword>
<organism evidence="10 11">
    <name type="scientific">Calocera viscosa (strain TUFC12733)</name>
    <dbReference type="NCBI Taxonomy" id="1330018"/>
    <lineage>
        <taxon>Eukaryota</taxon>
        <taxon>Fungi</taxon>
        <taxon>Dikarya</taxon>
        <taxon>Basidiomycota</taxon>
        <taxon>Agaricomycotina</taxon>
        <taxon>Dacrymycetes</taxon>
        <taxon>Dacrymycetales</taxon>
        <taxon>Dacrymycetaceae</taxon>
        <taxon>Calocera</taxon>
    </lineage>
</organism>
<dbReference type="PANTHER" id="PTHR48020:SF12">
    <property type="entry name" value="PROTON MYO-INOSITOL COTRANSPORTER"/>
    <property type="match status" value="1"/>
</dbReference>
<keyword evidence="6 8" id="KW-1133">Transmembrane helix</keyword>
<evidence type="ECO:0000313" key="11">
    <source>
        <dbReference type="Proteomes" id="UP000076738"/>
    </source>
</evidence>
<feature type="transmembrane region" description="Helical" evidence="8">
    <location>
        <begin position="151"/>
        <end position="169"/>
    </location>
</feature>
<feature type="transmembrane region" description="Helical" evidence="8">
    <location>
        <begin position="17"/>
        <end position="37"/>
    </location>
</feature>
<comment type="similarity">
    <text evidence="2">Belongs to the major facilitator superfamily. Sugar transporter (TC 2.A.1.1) family.</text>
</comment>
<accession>A0A167FZL8</accession>
<feature type="domain" description="Major facilitator superfamily (MFS) profile" evidence="9">
    <location>
        <begin position="24"/>
        <end position="185"/>
    </location>
</feature>
<keyword evidence="3" id="KW-0813">Transport</keyword>
<dbReference type="SUPFAM" id="SSF103473">
    <property type="entry name" value="MFS general substrate transporter"/>
    <property type="match status" value="1"/>
</dbReference>
<dbReference type="PROSITE" id="PS50850">
    <property type="entry name" value="MFS"/>
    <property type="match status" value="1"/>
</dbReference>
<evidence type="ECO:0000256" key="6">
    <source>
        <dbReference type="ARBA" id="ARBA00022989"/>
    </source>
</evidence>
<dbReference type="EMBL" id="KV417355">
    <property type="protein sequence ID" value="KZO90017.1"/>
    <property type="molecule type" value="Genomic_DNA"/>
</dbReference>
<evidence type="ECO:0000256" key="5">
    <source>
        <dbReference type="ARBA" id="ARBA00022692"/>
    </source>
</evidence>
<dbReference type="GO" id="GO:0005886">
    <property type="term" value="C:plasma membrane"/>
    <property type="evidence" value="ECO:0007669"/>
    <property type="project" value="UniProtKB-SubCell"/>
</dbReference>
<dbReference type="InterPro" id="IPR036259">
    <property type="entry name" value="MFS_trans_sf"/>
</dbReference>
<protein>
    <submittedName>
        <fullName evidence="10">MFS general substrate transporter</fullName>
    </submittedName>
</protein>
<dbReference type="InterPro" id="IPR020846">
    <property type="entry name" value="MFS_dom"/>
</dbReference>
<evidence type="ECO:0000256" key="2">
    <source>
        <dbReference type="ARBA" id="ARBA00010992"/>
    </source>
</evidence>
<evidence type="ECO:0000259" key="9">
    <source>
        <dbReference type="PROSITE" id="PS50850"/>
    </source>
</evidence>
<dbReference type="OrthoDB" id="6339427at2759"/>
<sequence length="185" mass="19166">DTQLVELSVVPEGEDRITWFIWVLVFAAAIGGLMFGYDTGVISGALVSIGSDLGPEELSAFEKELIRSSTTLGALIGGLVAGVISDYIGRKPSLSHTITAMVASRFLVGIGVGLAACIVPLYIGELLVTVNVVEYAIGAGFEKSPGGWRCMVGLGAVPAGVQLGCLIFLPDSRAYHVPHDGVGSC</sequence>
<dbReference type="Gene3D" id="1.20.1250.20">
    <property type="entry name" value="MFS general substrate transporter like domains"/>
    <property type="match status" value="1"/>
</dbReference>
<name>A0A167FZL8_CALVF</name>
<reference evidence="10 11" key="1">
    <citation type="journal article" date="2016" name="Mol. Biol. Evol.">
        <title>Comparative Genomics of Early-Diverging Mushroom-Forming Fungi Provides Insights into the Origins of Lignocellulose Decay Capabilities.</title>
        <authorList>
            <person name="Nagy L.G."/>
            <person name="Riley R."/>
            <person name="Tritt A."/>
            <person name="Adam C."/>
            <person name="Daum C."/>
            <person name="Floudas D."/>
            <person name="Sun H."/>
            <person name="Yadav J.S."/>
            <person name="Pangilinan J."/>
            <person name="Larsson K.H."/>
            <person name="Matsuura K."/>
            <person name="Barry K."/>
            <person name="Labutti K."/>
            <person name="Kuo R."/>
            <person name="Ohm R.A."/>
            <person name="Bhattacharya S.S."/>
            <person name="Shirouzu T."/>
            <person name="Yoshinaga Y."/>
            <person name="Martin F.M."/>
            <person name="Grigoriev I.V."/>
            <person name="Hibbett D.S."/>
        </authorList>
    </citation>
    <scope>NUCLEOTIDE SEQUENCE [LARGE SCALE GENOMIC DNA]</scope>
    <source>
        <strain evidence="10 11">TUFC12733</strain>
    </source>
</reference>
<dbReference type="PROSITE" id="PS00216">
    <property type="entry name" value="SUGAR_TRANSPORT_1"/>
    <property type="match status" value="1"/>
</dbReference>
<keyword evidence="5 8" id="KW-0812">Transmembrane</keyword>
<feature type="transmembrane region" description="Helical" evidence="8">
    <location>
        <begin position="100"/>
        <end position="123"/>
    </location>
</feature>
<feature type="transmembrane region" description="Helical" evidence="8">
    <location>
        <begin position="65"/>
        <end position="88"/>
    </location>
</feature>
<dbReference type="InterPro" id="IPR050814">
    <property type="entry name" value="Myo-inositol_Transporter"/>
</dbReference>
<proteinExistence type="inferred from homology"/>
<dbReference type="AlphaFoldDB" id="A0A167FZL8"/>
<keyword evidence="11" id="KW-1185">Reference proteome</keyword>
<evidence type="ECO:0000256" key="1">
    <source>
        <dbReference type="ARBA" id="ARBA00004651"/>
    </source>
</evidence>
<dbReference type="InterPro" id="IPR005828">
    <property type="entry name" value="MFS_sugar_transport-like"/>
</dbReference>
<dbReference type="STRING" id="1330018.A0A167FZL8"/>
<dbReference type="GO" id="GO:0022857">
    <property type="term" value="F:transmembrane transporter activity"/>
    <property type="evidence" value="ECO:0007669"/>
    <property type="project" value="InterPro"/>
</dbReference>
<evidence type="ECO:0000256" key="7">
    <source>
        <dbReference type="ARBA" id="ARBA00023136"/>
    </source>
</evidence>
<evidence type="ECO:0000256" key="8">
    <source>
        <dbReference type="SAM" id="Phobius"/>
    </source>
</evidence>
<dbReference type="Pfam" id="PF00083">
    <property type="entry name" value="Sugar_tr"/>
    <property type="match status" value="1"/>
</dbReference>
<dbReference type="PANTHER" id="PTHR48020">
    <property type="entry name" value="PROTON MYO-INOSITOL COTRANSPORTER"/>
    <property type="match status" value="1"/>
</dbReference>
<dbReference type="InterPro" id="IPR005829">
    <property type="entry name" value="Sugar_transporter_CS"/>
</dbReference>
<dbReference type="Proteomes" id="UP000076738">
    <property type="component" value="Unassembled WGS sequence"/>
</dbReference>
<gene>
    <name evidence="10" type="ORF">CALVIDRAFT_543062</name>
</gene>
<evidence type="ECO:0000256" key="4">
    <source>
        <dbReference type="ARBA" id="ARBA00022475"/>
    </source>
</evidence>
<keyword evidence="4" id="KW-1003">Cell membrane</keyword>
<comment type="subcellular location">
    <subcellularLocation>
        <location evidence="1">Cell membrane</location>
        <topology evidence="1">Multi-pass membrane protein</topology>
    </subcellularLocation>
</comment>
<evidence type="ECO:0000256" key="3">
    <source>
        <dbReference type="ARBA" id="ARBA00022448"/>
    </source>
</evidence>